<feature type="site" description="Interaction with DNA" evidence="10">
    <location>
        <position position="140"/>
    </location>
</feature>
<evidence type="ECO:0000256" key="2">
    <source>
        <dbReference type="ARBA" id="ARBA00009446"/>
    </source>
</evidence>
<dbReference type="SMART" id="SM00436">
    <property type="entry name" value="TOP1Bc"/>
    <property type="match status" value="1"/>
</dbReference>
<dbReference type="InterPro" id="IPR028612">
    <property type="entry name" value="Topoisom_1_IA"/>
</dbReference>
<keyword evidence="14" id="KW-1185">Reference proteome</keyword>
<evidence type="ECO:0000256" key="3">
    <source>
        <dbReference type="ARBA" id="ARBA00022723"/>
    </source>
</evidence>
<feature type="site" description="Interaction with DNA" evidence="10">
    <location>
        <position position="139"/>
    </location>
</feature>
<name>A0A194AGD5_9BACT</name>
<feature type="site" description="Interaction with DNA" evidence="10">
    <location>
        <position position="33"/>
    </location>
</feature>
<dbReference type="PRINTS" id="PR00417">
    <property type="entry name" value="PRTPISMRASEI"/>
</dbReference>
<dbReference type="PANTHER" id="PTHR42785">
    <property type="entry name" value="DNA TOPOISOMERASE, TYPE IA, CORE"/>
    <property type="match status" value="1"/>
</dbReference>
<evidence type="ECO:0000256" key="1">
    <source>
        <dbReference type="ARBA" id="ARBA00000213"/>
    </source>
</evidence>
<dbReference type="InterPro" id="IPR006171">
    <property type="entry name" value="TOPRIM_dom"/>
</dbReference>
<evidence type="ECO:0000256" key="7">
    <source>
        <dbReference type="ARBA" id="ARBA00023029"/>
    </source>
</evidence>
<feature type="domain" description="Topo IA-type catalytic" evidence="12">
    <location>
        <begin position="129"/>
        <end position="559"/>
    </location>
</feature>
<keyword evidence="6" id="KW-0460">Magnesium</keyword>
<dbReference type="InterPro" id="IPR013498">
    <property type="entry name" value="Topo_IA_Znf"/>
</dbReference>
<dbReference type="OrthoDB" id="9804262at2"/>
<dbReference type="InterPro" id="IPR013826">
    <property type="entry name" value="Topo_IA_cen_sub3"/>
</dbReference>
<feature type="region of interest" description="Interaction with DNA" evidence="10">
    <location>
        <begin position="163"/>
        <end position="168"/>
    </location>
</feature>
<reference evidence="14" key="1">
    <citation type="submission" date="2016-06" db="EMBL/GenBank/DDBJ databases">
        <title>Draft genome sequence of Desulfoplanes formicivorans strain Pf12B.</title>
        <authorList>
            <person name="Watanabe M."/>
            <person name="Kojima H."/>
            <person name="Fukui M."/>
        </authorList>
    </citation>
    <scope>NUCLEOTIDE SEQUENCE [LARGE SCALE GENOMIC DNA]</scope>
    <source>
        <strain evidence="14">Pf12B</strain>
    </source>
</reference>
<dbReference type="Gene3D" id="1.10.290.10">
    <property type="entry name" value="Topoisomerase I, domain 4"/>
    <property type="match status" value="1"/>
</dbReference>
<dbReference type="Gene3D" id="3.30.65.10">
    <property type="entry name" value="Bacterial Topoisomerase I, domain 1"/>
    <property type="match status" value="3"/>
</dbReference>
<evidence type="ECO:0000259" key="12">
    <source>
        <dbReference type="PROSITE" id="PS52039"/>
    </source>
</evidence>
<keyword evidence="4" id="KW-0863">Zinc-finger</keyword>
<dbReference type="Gene3D" id="3.40.50.140">
    <property type="match status" value="1"/>
</dbReference>
<feature type="active site" description="O-(5'-phospho-DNA)-tyrosine intermediate" evidence="10">
    <location>
        <position position="299"/>
    </location>
</feature>
<dbReference type="SUPFAM" id="SSF56712">
    <property type="entry name" value="Prokaryotic type I DNA topoisomerase"/>
    <property type="match status" value="1"/>
</dbReference>
<protein>
    <recommendedName>
        <fullName evidence="10">DNA topoisomerase 1</fullName>
        <ecNumber evidence="10">5.6.2.1</ecNumber>
    </recommendedName>
    <alternativeName>
        <fullName evidence="10">DNA topoisomerase I</fullName>
    </alternativeName>
</protein>
<keyword evidence="3" id="KW-0479">Metal-binding</keyword>
<dbReference type="Pfam" id="PF01751">
    <property type="entry name" value="Toprim"/>
    <property type="match status" value="1"/>
</dbReference>
<dbReference type="Pfam" id="PF01131">
    <property type="entry name" value="Topoisom_bac"/>
    <property type="match status" value="1"/>
</dbReference>
<dbReference type="Gene3D" id="1.10.460.10">
    <property type="entry name" value="Topoisomerase I, domain 2"/>
    <property type="match status" value="1"/>
</dbReference>
<feature type="domain" description="Toprim" evidence="11">
    <location>
        <begin position="3"/>
        <end position="113"/>
    </location>
</feature>
<evidence type="ECO:0000256" key="8">
    <source>
        <dbReference type="ARBA" id="ARBA00023125"/>
    </source>
</evidence>
<dbReference type="HAMAP" id="MF_00952">
    <property type="entry name" value="Topoisom_1_prok"/>
    <property type="match status" value="1"/>
</dbReference>
<feature type="site" description="Interaction with DNA" evidence="10">
    <location>
        <position position="491"/>
    </location>
</feature>
<dbReference type="Gene3D" id="2.70.20.10">
    <property type="entry name" value="Topoisomerase I, domain 3"/>
    <property type="match status" value="1"/>
</dbReference>
<dbReference type="EMBL" id="BDFE01000015">
    <property type="protein sequence ID" value="GAU08388.1"/>
    <property type="molecule type" value="Genomic_DNA"/>
</dbReference>
<comment type="similarity">
    <text evidence="2 10">Belongs to the type IA topoisomerase family.</text>
</comment>
<dbReference type="GO" id="GO:0005694">
    <property type="term" value="C:chromosome"/>
    <property type="evidence" value="ECO:0007669"/>
    <property type="project" value="InterPro"/>
</dbReference>
<dbReference type="InterPro" id="IPR000380">
    <property type="entry name" value="Topo_IA"/>
</dbReference>
<dbReference type="GO" id="GO:0003917">
    <property type="term" value="F:DNA topoisomerase type I (single strand cut, ATP-independent) activity"/>
    <property type="evidence" value="ECO:0007669"/>
    <property type="project" value="UniProtKB-UniRule"/>
</dbReference>
<evidence type="ECO:0000313" key="13">
    <source>
        <dbReference type="EMBL" id="GAU08388.1"/>
    </source>
</evidence>
<dbReference type="InterPro" id="IPR023406">
    <property type="entry name" value="Topo_IA_AS"/>
</dbReference>
<feature type="site" description="Interaction with DNA" evidence="10">
    <location>
        <position position="148"/>
    </location>
</feature>
<dbReference type="GO" id="GO:0008270">
    <property type="term" value="F:zinc ion binding"/>
    <property type="evidence" value="ECO:0007669"/>
    <property type="project" value="UniProtKB-KW"/>
</dbReference>
<dbReference type="GO" id="GO:0003677">
    <property type="term" value="F:DNA binding"/>
    <property type="evidence" value="ECO:0007669"/>
    <property type="project" value="UniProtKB-KW"/>
</dbReference>
<dbReference type="GO" id="GO:0006265">
    <property type="term" value="P:DNA topological change"/>
    <property type="evidence" value="ECO:0007669"/>
    <property type="project" value="UniProtKB-UniRule"/>
</dbReference>
<dbReference type="InterPro" id="IPR003602">
    <property type="entry name" value="Topo_IA_DNA-bd_dom"/>
</dbReference>
<dbReference type="InterPro" id="IPR034149">
    <property type="entry name" value="TOPRIM_TopoI"/>
</dbReference>
<comment type="subunit">
    <text evidence="10">Monomer.</text>
</comment>
<keyword evidence="9 10" id="KW-0413">Isomerase</keyword>
<dbReference type="InterPro" id="IPR013825">
    <property type="entry name" value="Topo_IA_cen_sub2"/>
</dbReference>
<dbReference type="SUPFAM" id="SSF57783">
    <property type="entry name" value="Zinc beta-ribbon"/>
    <property type="match status" value="2"/>
</dbReference>
<keyword evidence="5" id="KW-0862">Zinc</keyword>
<dbReference type="PROSITE" id="PS52039">
    <property type="entry name" value="TOPO_IA_2"/>
    <property type="match status" value="1"/>
</dbReference>
<evidence type="ECO:0000256" key="10">
    <source>
        <dbReference type="HAMAP-Rule" id="MF_00952"/>
    </source>
</evidence>
<proteinExistence type="inferred from homology"/>
<evidence type="ECO:0000256" key="9">
    <source>
        <dbReference type="ARBA" id="ARBA00023235"/>
    </source>
</evidence>
<dbReference type="InterPro" id="IPR005733">
    <property type="entry name" value="TopoI_bac-type"/>
</dbReference>
<dbReference type="InterPro" id="IPR023405">
    <property type="entry name" value="Topo_IA_core_domain"/>
</dbReference>
<evidence type="ECO:0000259" key="11">
    <source>
        <dbReference type="PROSITE" id="PS50880"/>
    </source>
</evidence>
<keyword evidence="8 10" id="KW-0238">DNA-binding</keyword>
<dbReference type="RefSeq" id="WP_069858758.1">
    <property type="nucleotide sequence ID" value="NZ_BDFE01000015.1"/>
</dbReference>
<dbReference type="InterPro" id="IPR013497">
    <property type="entry name" value="Topo_IA_cen"/>
</dbReference>
<feature type="site" description="Interaction with DNA" evidence="10">
    <location>
        <position position="301"/>
    </location>
</feature>
<sequence>MGKDLIIVESPAKVKTIKKFLGKGYAVEASVGHIRDLPTKVLGVDEEHDFAPDYQIIPSKKKVVSTLRAAAKKAETVYLAPDPDREGEAIAWHIAEVIKKQNSNLKRISFNEITARAVKQALASSSELNKHLFDSQQARRILDRIVGYKISPLLWKKVKRGISAGRVQSVALRLIVDREKERQAFKPEEFWVFSVLLEGPTPPPFECQLWKVDGATPQIGSAQQAQALEQAIAQADFSVHKVVEKERKRQPRPPFITSTLQQEASNRLGFSAKRTMMVAQKLYEGVDLGDRGTTALITYMRTDSVRISDEAMETAKSWITQTLGPEYYPDKPRRFKTKGSAQDAHEAIRPVDPLLTPQEVEHFVSREQARLYSLIWERFMASQMAAARFWDTTVTVKAGDTLWRTKGERLIFPGFLKIMHKPASETTAAANIELPRLEQGMALTMRKLNKEQKFTQPPPRFSEASLVRNLEKLGIGRPSTYATIISTLKDREYVAVSQGHFVPTDLGTVVSDLLVTHFAQLMDVDFTAHMEEDLDKVAEGGRDWVALLKDFAKDFYPTLDKATKEMAAIKAGLETDIPCPKCAKPLVIKFGKNGPFLACSAYPSCNFTSNYSRDEKGTIHIETDKDAGKKMGTCPQCGGDLILKKARTGSRFIACSKYPDCRYTQSFSTGVPCPREDCNGELVEKSSRRGKVFYACNQYPKCDYAVWDWPVAETCPDCGSKILVRKTTKSRGLHLACPEKGCKYWRQLEDQAEDQE</sequence>
<comment type="catalytic activity">
    <reaction evidence="1 10">
        <text>ATP-independent breakage of single-stranded DNA, followed by passage and rejoining.</text>
        <dbReference type="EC" id="5.6.2.1"/>
    </reaction>
</comment>
<dbReference type="AlphaFoldDB" id="A0A194AGD5"/>
<gene>
    <name evidence="10" type="primary">topA</name>
    <name evidence="13" type="ORF">DPF_1096</name>
</gene>
<organism evidence="13 14">
    <name type="scientific">Desulfoplanes formicivorans</name>
    <dbReference type="NCBI Taxonomy" id="1592317"/>
    <lineage>
        <taxon>Bacteria</taxon>
        <taxon>Pseudomonadati</taxon>
        <taxon>Thermodesulfobacteriota</taxon>
        <taxon>Desulfovibrionia</taxon>
        <taxon>Desulfovibrionales</taxon>
        <taxon>Desulfoplanaceae</taxon>
        <taxon>Desulfoplanes</taxon>
    </lineage>
</organism>
<comment type="caution">
    <text evidence="13">The sequence shown here is derived from an EMBL/GenBank/DDBJ whole genome shotgun (WGS) entry which is preliminary data.</text>
</comment>
<evidence type="ECO:0000256" key="4">
    <source>
        <dbReference type="ARBA" id="ARBA00022771"/>
    </source>
</evidence>
<dbReference type="CDD" id="cd00186">
    <property type="entry name" value="TOP1Ac"/>
    <property type="match status" value="1"/>
</dbReference>
<dbReference type="Proteomes" id="UP000095200">
    <property type="component" value="Unassembled WGS sequence"/>
</dbReference>
<dbReference type="STRING" id="1592317.DPF_1096"/>
<dbReference type="PROSITE" id="PS00396">
    <property type="entry name" value="TOPO_IA_1"/>
    <property type="match status" value="1"/>
</dbReference>
<dbReference type="InterPro" id="IPR013824">
    <property type="entry name" value="Topo_IA_cen_sub1"/>
</dbReference>
<dbReference type="CDD" id="cd03363">
    <property type="entry name" value="TOPRIM_TopoIA_TopoI"/>
    <property type="match status" value="1"/>
</dbReference>
<comment type="function">
    <text evidence="10">Releases the supercoiling and torsional tension of DNA, which is introduced during the DNA replication and transcription, by transiently cleaving and rejoining one strand of the DNA duplex. Introduces a single-strand break via transesterification at a target site in duplex DNA. The scissile phosphodiester is attacked by the catalytic tyrosine of the enzyme, resulting in the formation of a DNA-(5'-phosphotyrosyl)-enzyme intermediate and the expulsion of a 3'-OH DNA strand. The free DNA strand then undergoes passage around the unbroken strand, thus removing DNA supercoils. Finally, in the religation step, the DNA 3'-OH attacks the covalent intermediate to expel the active-site tyrosine and restore the DNA phosphodiester backbone.</text>
</comment>
<feature type="site" description="Interaction with DNA" evidence="10">
    <location>
        <position position="143"/>
    </location>
</feature>
<evidence type="ECO:0000313" key="14">
    <source>
        <dbReference type="Proteomes" id="UP000095200"/>
    </source>
</evidence>
<dbReference type="NCBIfam" id="TIGR01051">
    <property type="entry name" value="topA_bact"/>
    <property type="match status" value="1"/>
</dbReference>
<dbReference type="EC" id="5.6.2.1" evidence="10"/>
<accession>A0A194AGD5</accession>
<dbReference type="InterPro" id="IPR003601">
    <property type="entry name" value="Topo_IA_2"/>
</dbReference>
<dbReference type="SMART" id="SM00437">
    <property type="entry name" value="TOP1Ac"/>
    <property type="match status" value="1"/>
</dbReference>
<evidence type="ECO:0000256" key="6">
    <source>
        <dbReference type="ARBA" id="ARBA00022842"/>
    </source>
</evidence>
<feature type="site" description="Interaction with DNA" evidence="10">
    <location>
        <position position="155"/>
    </location>
</feature>
<dbReference type="SMART" id="SM00493">
    <property type="entry name" value="TOPRIM"/>
    <property type="match status" value="1"/>
</dbReference>
<dbReference type="PROSITE" id="PS50880">
    <property type="entry name" value="TOPRIM"/>
    <property type="match status" value="1"/>
</dbReference>
<evidence type="ECO:0000256" key="5">
    <source>
        <dbReference type="ARBA" id="ARBA00022833"/>
    </source>
</evidence>
<keyword evidence="7 10" id="KW-0799">Topoisomerase</keyword>
<dbReference type="PANTHER" id="PTHR42785:SF1">
    <property type="entry name" value="DNA TOPOISOMERASE"/>
    <property type="match status" value="1"/>
</dbReference>
<dbReference type="Pfam" id="PF01396">
    <property type="entry name" value="Zn_ribbon_Top1"/>
    <property type="match status" value="4"/>
</dbReference>